<feature type="domain" description="Tim10-like" evidence="2">
    <location>
        <begin position="23"/>
        <end position="49"/>
    </location>
</feature>
<name>A0A3Q1EYE6_9TELE</name>
<evidence type="ECO:0000259" key="2">
    <source>
        <dbReference type="Pfam" id="PF02953"/>
    </source>
</evidence>
<dbReference type="GO" id="GO:0005743">
    <property type="term" value="C:mitochondrial inner membrane"/>
    <property type="evidence" value="ECO:0007669"/>
    <property type="project" value="UniProtKB-SubCell"/>
</dbReference>
<keyword evidence="4" id="KW-1185">Reference proteome</keyword>
<dbReference type="InterPro" id="IPR004217">
    <property type="entry name" value="Tim10-like"/>
</dbReference>
<dbReference type="Proteomes" id="UP000257200">
    <property type="component" value="Unplaced"/>
</dbReference>
<dbReference type="InterPro" id="IPR035427">
    <property type="entry name" value="Tim10-like_dom_sf"/>
</dbReference>
<reference evidence="3" key="1">
    <citation type="submission" date="2025-08" db="UniProtKB">
        <authorList>
            <consortium name="Ensembl"/>
        </authorList>
    </citation>
    <scope>IDENTIFICATION</scope>
</reference>
<keyword evidence="1" id="KW-0143">Chaperone</keyword>
<dbReference type="Ensembl" id="ENSAPOT00000001455.1">
    <property type="protein sequence ID" value="ENSAPOP00000009493.1"/>
    <property type="gene ID" value="ENSAPOG00000011794.1"/>
</dbReference>
<comment type="subcellular location">
    <subcellularLocation>
        <location evidence="1">Mitochondrion inner membrane</location>
        <topology evidence="1">Peripheral membrane protein</topology>
        <orientation evidence="1">Intermembrane side</orientation>
    </subcellularLocation>
</comment>
<keyword evidence="1" id="KW-0999">Mitochondrion inner membrane</keyword>
<organism evidence="3 4">
    <name type="scientific">Acanthochromis polyacanthus</name>
    <name type="common">spiny chromis</name>
    <dbReference type="NCBI Taxonomy" id="80966"/>
    <lineage>
        <taxon>Eukaryota</taxon>
        <taxon>Metazoa</taxon>
        <taxon>Chordata</taxon>
        <taxon>Craniata</taxon>
        <taxon>Vertebrata</taxon>
        <taxon>Euteleostomi</taxon>
        <taxon>Actinopterygii</taxon>
        <taxon>Neopterygii</taxon>
        <taxon>Teleostei</taxon>
        <taxon>Neoteleostei</taxon>
        <taxon>Acanthomorphata</taxon>
        <taxon>Ovalentaria</taxon>
        <taxon>Pomacentridae</taxon>
        <taxon>Acanthochromis</taxon>
    </lineage>
</organism>
<reference evidence="3" key="2">
    <citation type="submission" date="2025-09" db="UniProtKB">
        <authorList>
            <consortium name="Ensembl"/>
        </authorList>
    </citation>
    <scope>IDENTIFICATION</scope>
</reference>
<protein>
    <recommendedName>
        <fullName evidence="1">Mitochondrial import inner membrane translocase subunit</fullName>
    </recommendedName>
</protein>
<dbReference type="AlphaFoldDB" id="A0A3Q1EYE6"/>
<keyword evidence="1" id="KW-0813">Transport</keyword>
<comment type="domain">
    <text evidence="1">The twin CX3C motif contains 4 conserved Cys residues that form 2 disulfide bonds in the mitochondrial intermembrane space.</text>
</comment>
<keyword evidence="1" id="KW-0653">Protein transport</keyword>
<accession>A0A3Q1EYE6</accession>
<keyword evidence="1" id="KW-0811">Translocation</keyword>
<dbReference type="InParanoid" id="A0A3Q1EYE6"/>
<evidence type="ECO:0000256" key="1">
    <source>
        <dbReference type="RuleBase" id="RU367043"/>
    </source>
</evidence>
<keyword evidence="1" id="KW-0496">Mitochondrion</keyword>
<comment type="similarity">
    <text evidence="1">Belongs to the small Tim family.</text>
</comment>
<proteinExistence type="inferred from homology"/>
<evidence type="ECO:0000313" key="4">
    <source>
        <dbReference type="Proteomes" id="UP000257200"/>
    </source>
</evidence>
<dbReference type="Gene3D" id="1.10.287.810">
    <property type="entry name" value="Mitochondrial import inner membrane translocase subunit tim13 like domains"/>
    <property type="match status" value="1"/>
</dbReference>
<keyword evidence="1" id="KW-1015">Disulfide bond</keyword>
<comment type="function">
    <text evidence="1">Mitochondrial intermembrane chaperone that participates in the import and insertion of some multi-pass transmembrane proteins into the mitochondrial inner membrane. Also required for the transfer of beta-barrel precursors from the TOM complex to the sorting and assembly machinery (SAM complex) of the outer membrane. Acts as a chaperone-like protein that protects the hydrophobic precursors from aggregation and guide them through the mitochondrial intermembrane space.</text>
</comment>
<sequence length="77" mass="8609">MHCYCSSQSETSQPLTSFSDGFQVHSFTDVCWDKCVDSPGSKLDSRTETRCRMPGGHLRLYRGSCGWGSRLGERADL</sequence>
<dbReference type="SUPFAM" id="SSF144122">
    <property type="entry name" value="Tim10-like"/>
    <property type="match status" value="1"/>
</dbReference>
<keyword evidence="1" id="KW-0472">Membrane</keyword>
<comment type="subunit">
    <text evidence="1">Heterohexamer.</text>
</comment>
<evidence type="ECO:0000313" key="3">
    <source>
        <dbReference type="Ensembl" id="ENSAPOP00000009493.1"/>
    </source>
</evidence>
<dbReference type="Pfam" id="PF02953">
    <property type="entry name" value="zf-Tim10_DDP"/>
    <property type="match status" value="1"/>
</dbReference>
<dbReference type="GO" id="GO:0015031">
    <property type="term" value="P:protein transport"/>
    <property type="evidence" value="ECO:0007669"/>
    <property type="project" value="UniProtKB-KW"/>
</dbReference>